<dbReference type="InterPro" id="IPR047057">
    <property type="entry name" value="MerR_fam"/>
</dbReference>
<dbReference type="PANTHER" id="PTHR30204:SF93">
    <property type="entry name" value="HTH MERR-TYPE DOMAIN-CONTAINING PROTEIN"/>
    <property type="match status" value="1"/>
</dbReference>
<keyword evidence="1" id="KW-0238">DNA-binding</keyword>
<evidence type="ECO:0000259" key="2">
    <source>
        <dbReference type="PROSITE" id="PS50937"/>
    </source>
</evidence>
<dbReference type="PROSITE" id="PS50937">
    <property type="entry name" value="HTH_MERR_2"/>
    <property type="match status" value="1"/>
</dbReference>
<dbReference type="SUPFAM" id="SSF46955">
    <property type="entry name" value="Putative DNA-binding domain"/>
    <property type="match status" value="1"/>
</dbReference>
<feature type="domain" description="HTH merR-type" evidence="2">
    <location>
        <begin position="15"/>
        <end position="83"/>
    </location>
</feature>
<name>A0ABV9LDT1_9ACTN</name>
<organism evidence="3 4">
    <name type="scientific">Geodermatophilus arenarius</name>
    <dbReference type="NCBI Taxonomy" id="1137990"/>
    <lineage>
        <taxon>Bacteria</taxon>
        <taxon>Bacillati</taxon>
        <taxon>Actinomycetota</taxon>
        <taxon>Actinomycetes</taxon>
        <taxon>Geodermatophilales</taxon>
        <taxon>Geodermatophilaceae</taxon>
        <taxon>Geodermatophilus</taxon>
    </lineage>
</organism>
<comment type="caution">
    <text evidence="3">The sequence shown here is derived from an EMBL/GenBank/DDBJ whole genome shotgun (WGS) entry which is preliminary data.</text>
</comment>
<dbReference type="InterPro" id="IPR000551">
    <property type="entry name" value="MerR-type_HTH_dom"/>
</dbReference>
<evidence type="ECO:0000256" key="1">
    <source>
        <dbReference type="ARBA" id="ARBA00023125"/>
    </source>
</evidence>
<dbReference type="PRINTS" id="PR00040">
    <property type="entry name" value="HTHMERR"/>
</dbReference>
<accession>A0ABV9LDT1</accession>
<dbReference type="PANTHER" id="PTHR30204">
    <property type="entry name" value="REDOX-CYCLING DRUG-SENSING TRANSCRIPTIONAL ACTIVATOR SOXR"/>
    <property type="match status" value="1"/>
</dbReference>
<keyword evidence="4" id="KW-1185">Reference proteome</keyword>
<evidence type="ECO:0000313" key="4">
    <source>
        <dbReference type="Proteomes" id="UP001596025"/>
    </source>
</evidence>
<dbReference type="SMART" id="SM00422">
    <property type="entry name" value="HTH_MERR"/>
    <property type="match status" value="1"/>
</dbReference>
<proteinExistence type="predicted"/>
<dbReference type="RefSeq" id="WP_387985931.1">
    <property type="nucleotide sequence ID" value="NZ_JBHSGR010000002.1"/>
</dbReference>
<dbReference type="EMBL" id="JBHSGR010000002">
    <property type="protein sequence ID" value="MFC4692253.1"/>
    <property type="molecule type" value="Genomic_DNA"/>
</dbReference>
<dbReference type="InterPro" id="IPR009061">
    <property type="entry name" value="DNA-bd_dom_put_sf"/>
</dbReference>
<dbReference type="Pfam" id="PF13411">
    <property type="entry name" value="MerR_1"/>
    <property type="match status" value="1"/>
</dbReference>
<reference evidence="4" key="1">
    <citation type="journal article" date="2019" name="Int. J. Syst. Evol. Microbiol.">
        <title>The Global Catalogue of Microorganisms (GCM) 10K type strain sequencing project: providing services to taxonomists for standard genome sequencing and annotation.</title>
        <authorList>
            <consortium name="The Broad Institute Genomics Platform"/>
            <consortium name="The Broad Institute Genome Sequencing Center for Infectious Disease"/>
            <person name="Wu L."/>
            <person name="Ma J."/>
        </authorList>
    </citation>
    <scope>NUCLEOTIDE SEQUENCE [LARGE SCALE GENOMIC DNA]</scope>
    <source>
        <strain evidence="4">CCUG 62763</strain>
    </source>
</reference>
<evidence type="ECO:0000313" key="3">
    <source>
        <dbReference type="EMBL" id="MFC4692253.1"/>
    </source>
</evidence>
<dbReference type="Proteomes" id="UP001596025">
    <property type="component" value="Unassembled WGS sequence"/>
</dbReference>
<protein>
    <submittedName>
        <fullName evidence="3">MerR family transcriptional regulator</fullName>
    </submittedName>
</protein>
<dbReference type="Gene3D" id="1.10.1660.10">
    <property type="match status" value="1"/>
</dbReference>
<sequence>MEAEERAAEHDGEREMTVDELAARVGITVRNVRAYAARGLLPPPRLVGRTGYYGPEHVARLLLVREMLAEGYSLAVIERTLATAPAVGGSATLALHRALLAPWLPPEPEETTAEELAARAGVPVDPATVDEMVRLGLVERLDDGRLRVTDPPLLTAGLQVVRLGVPPSALIAAQARVIELVREIAATYVGMYVETGWRALFAEGSPPDQLDRVRAVVDRLQPAAAQALLASFRTEMAAAVGAAVEAELGALAEE</sequence>
<gene>
    <name evidence="3" type="ORF">ACFO3M_02515</name>
</gene>